<evidence type="ECO:0000313" key="2">
    <source>
        <dbReference type="Proteomes" id="UP000324022"/>
    </source>
</evidence>
<reference evidence="1 2" key="1">
    <citation type="submission" date="2018-03" db="EMBL/GenBank/DDBJ databases">
        <authorList>
            <person name="Guldener U."/>
        </authorList>
    </citation>
    <scope>NUCLEOTIDE SEQUENCE [LARGE SCALE GENOMIC DNA]</scope>
    <source>
        <strain evidence="1 2">NBRC100155</strain>
    </source>
</reference>
<protein>
    <submittedName>
        <fullName evidence="1">Uncharacterized protein</fullName>
    </submittedName>
</protein>
<evidence type="ECO:0000313" key="1">
    <source>
        <dbReference type="EMBL" id="SPO22527.1"/>
    </source>
</evidence>
<dbReference type="EMBL" id="OOIN01000004">
    <property type="protein sequence ID" value="SPO22527.1"/>
    <property type="molecule type" value="Genomic_DNA"/>
</dbReference>
<dbReference type="Proteomes" id="UP000324022">
    <property type="component" value="Unassembled WGS sequence"/>
</dbReference>
<dbReference type="AlphaFoldDB" id="A0A5C3DYZ3"/>
<accession>A0A5C3DYZ3</accession>
<keyword evidence="2" id="KW-1185">Reference proteome</keyword>
<proteinExistence type="predicted"/>
<sequence length="173" mass="19601">MSLVRAEKVRTCPSKIRRPHMHHQQYPALKLLYVADINSLHVHTIVQYTGTALRYPHFVSNDGSCYLTRMRGCPPPACIRNGRVKGSWVRALDSVQAWRLLPAQSHTGQIPDTSAHCHDDAYWGFERYCATCEQINRVAVVRGPLMKIQGIKSCQAQLDVPEEYGTRAEIKCV</sequence>
<organism evidence="1 2">
    <name type="scientific">Ustilago trichophora</name>
    <dbReference type="NCBI Taxonomy" id="86804"/>
    <lineage>
        <taxon>Eukaryota</taxon>
        <taxon>Fungi</taxon>
        <taxon>Dikarya</taxon>
        <taxon>Basidiomycota</taxon>
        <taxon>Ustilaginomycotina</taxon>
        <taxon>Ustilaginomycetes</taxon>
        <taxon>Ustilaginales</taxon>
        <taxon>Ustilaginaceae</taxon>
        <taxon>Ustilago</taxon>
    </lineage>
</organism>
<gene>
    <name evidence="1" type="ORF">UTRI_01205</name>
</gene>
<name>A0A5C3DYZ3_9BASI</name>